<evidence type="ECO:0000313" key="2">
    <source>
        <dbReference type="EMBL" id="MBB5786281.1"/>
    </source>
</evidence>
<reference evidence="2 3" key="1">
    <citation type="submission" date="2020-08" db="EMBL/GenBank/DDBJ databases">
        <title>Sequencing the genomes of 1000 actinobacteria strains.</title>
        <authorList>
            <person name="Klenk H.-P."/>
        </authorList>
    </citation>
    <scope>NUCLEOTIDE SEQUENCE [LARGE SCALE GENOMIC DNA]</scope>
    <source>
        <strain evidence="2 3">DSM 102122</strain>
    </source>
</reference>
<keyword evidence="1" id="KW-0472">Membrane</keyword>
<feature type="transmembrane region" description="Helical" evidence="1">
    <location>
        <begin position="55"/>
        <end position="78"/>
    </location>
</feature>
<evidence type="ECO:0000313" key="3">
    <source>
        <dbReference type="Proteomes" id="UP000542813"/>
    </source>
</evidence>
<proteinExistence type="predicted"/>
<feature type="transmembrane region" description="Helical" evidence="1">
    <location>
        <begin position="170"/>
        <end position="193"/>
    </location>
</feature>
<dbReference type="InterPro" id="IPR025495">
    <property type="entry name" value="DUF4386"/>
</dbReference>
<dbReference type="Pfam" id="PF14329">
    <property type="entry name" value="DUF4386"/>
    <property type="match status" value="1"/>
</dbReference>
<keyword evidence="1" id="KW-0812">Transmembrane</keyword>
<feature type="transmembrane region" description="Helical" evidence="1">
    <location>
        <begin position="199"/>
        <end position="218"/>
    </location>
</feature>
<dbReference type="Proteomes" id="UP000542813">
    <property type="component" value="Unassembled WGS sequence"/>
</dbReference>
<feature type="transmembrane region" description="Helical" evidence="1">
    <location>
        <begin position="141"/>
        <end position="163"/>
    </location>
</feature>
<dbReference type="RefSeq" id="WP_184819663.1">
    <property type="nucleotide sequence ID" value="NZ_JACHMM010000001.1"/>
</dbReference>
<evidence type="ECO:0000256" key="1">
    <source>
        <dbReference type="SAM" id="Phobius"/>
    </source>
</evidence>
<gene>
    <name evidence="2" type="ORF">HD601_000856</name>
</gene>
<feature type="transmembrane region" description="Helical" evidence="1">
    <location>
        <begin position="7"/>
        <end position="29"/>
    </location>
</feature>
<sequence>MRTKYGIALLAGIGLAAMALLGGFANFVVLEGLVTPGDPARTAADVLDSEGLYRLGIASFCLVVVLDIVVAWALYRLFEPVDRAVSMLAAWFRVAYAAVFLTAIAQLVAALSPLTDAAAFGGFTEQQRQALALSRIDTFDAIWSAGLAVFGLHLVVVGSLALRSTWVPRLVGVLVCVAGAGYVVDSAAKVLVADPPFEVAAVTFVGEIALMLWLLVAARRHQSWTVPSESRL</sequence>
<dbReference type="AlphaFoldDB" id="A0A7W9LJN9"/>
<evidence type="ECO:0008006" key="4">
    <source>
        <dbReference type="Google" id="ProtNLM"/>
    </source>
</evidence>
<name>A0A7W9LJN9_9ACTN</name>
<accession>A0A7W9LJN9</accession>
<organism evidence="2 3">
    <name type="scientific">Jiangella mangrovi</name>
    <dbReference type="NCBI Taxonomy" id="1524084"/>
    <lineage>
        <taxon>Bacteria</taxon>
        <taxon>Bacillati</taxon>
        <taxon>Actinomycetota</taxon>
        <taxon>Actinomycetes</taxon>
        <taxon>Jiangellales</taxon>
        <taxon>Jiangellaceae</taxon>
        <taxon>Jiangella</taxon>
    </lineage>
</organism>
<feature type="transmembrane region" description="Helical" evidence="1">
    <location>
        <begin position="90"/>
        <end position="111"/>
    </location>
</feature>
<dbReference type="EMBL" id="JACHMM010000001">
    <property type="protein sequence ID" value="MBB5786281.1"/>
    <property type="molecule type" value="Genomic_DNA"/>
</dbReference>
<keyword evidence="3" id="KW-1185">Reference proteome</keyword>
<comment type="caution">
    <text evidence="2">The sequence shown here is derived from an EMBL/GenBank/DDBJ whole genome shotgun (WGS) entry which is preliminary data.</text>
</comment>
<keyword evidence="1" id="KW-1133">Transmembrane helix</keyword>
<protein>
    <recommendedName>
        <fullName evidence="4">DUF4386 domain-containing protein</fullName>
    </recommendedName>
</protein>